<dbReference type="HOGENOM" id="CLU_1423226_0_0_1"/>
<proteinExistence type="predicted"/>
<sequence length="191" mass="21502">MPTEEDNLPSTTWTPKYEGIALENSGQFIACTSNTHVDHGYIIYSAIYTKSFDEVDQNLAETRYQVWDIDNTYSYITLGSDRRAVFGLERKGKDDFNIIFTELPPFLSKDALEKEIKKINMNIICLFQLYTPSPNSDFTKVCLLVNGSTVGDTSQHTSRNSVYFDQNATAHLSDFVVSQIATQCVLNLAAV</sequence>
<reference evidence="1 2" key="1">
    <citation type="journal article" date="2008" name="Nature">
        <title>The Trichoplax genome and the nature of placozoans.</title>
        <authorList>
            <person name="Srivastava M."/>
            <person name="Begovic E."/>
            <person name="Chapman J."/>
            <person name="Putnam N.H."/>
            <person name="Hellsten U."/>
            <person name="Kawashima T."/>
            <person name="Kuo A."/>
            <person name="Mitros T."/>
            <person name="Salamov A."/>
            <person name="Carpenter M.L."/>
            <person name="Signorovitch A.Y."/>
            <person name="Moreno M.A."/>
            <person name="Kamm K."/>
            <person name="Grimwood J."/>
            <person name="Schmutz J."/>
            <person name="Shapiro H."/>
            <person name="Grigoriev I.V."/>
            <person name="Buss L.W."/>
            <person name="Schierwater B."/>
            <person name="Dellaporta S.L."/>
            <person name="Rokhsar D.S."/>
        </authorList>
    </citation>
    <scope>NUCLEOTIDE SEQUENCE [LARGE SCALE GENOMIC DNA]</scope>
    <source>
        <strain evidence="1 2">Grell-BS-1999</strain>
    </source>
</reference>
<gene>
    <name evidence="1" type="ORF">TRIADDRAFT_61704</name>
</gene>
<dbReference type="CTD" id="6758918"/>
<dbReference type="InParanoid" id="B3SBR0"/>
<name>B3SBR0_TRIAD</name>
<dbReference type="AlphaFoldDB" id="B3SBR0"/>
<dbReference type="EMBL" id="DS985266">
    <property type="protein sequence ID" value="EDV19836.1"/>
    <property type="molecule type" value="Genomic_DNA"/>
</dbReference>
<evidence type="ECO:0000313" key="1">
    <source>
        <dbReference type="EMBL" id="EDV19836.1"/>
    </source>
</evidence>
<dbReference type="KEGG" id="tad:TRIADDRAFT_61704"/>
<dbReference type="RefSeq" id="XP_002117706.1">
    <property type="nucleotide sequence ID" value="XM_002117670.1"/>
</dbReference>
<protein>
    <submittedName>
        <fullName evidence="1">Uncharacterized protein</fullName>
    </submittedName>
</protein>
<dbReference type="GeneID" id="6758918"/>
<dbReference type="Proteomes" id="UP000009022">
    <property type="component" value="Unassembled WGS sequence"/>
</dbReference>
<keyword evidence="2" id="KW-1185">Reference proteome</keyword>
<accession>B3SBR0</accession>
<evidence type="ECO:0000313" key="2">
    <source>
        <dbReference type="Proteomes" id="UP000009022"/>
    </source>
</evidence>
<organism evidence="1 2">
    <name type="scientific">Trichoplax adhaerens</name>
    <name type="common">Trichoplax reptans</name>
    <dbReference type="NCBI Taxonomy" id="10228"/>
    <lineage>
        <taxon>Eukaryota</taxon>
        <taxon>Metazoa</taxon>
        <taxon>Placozoa</taxon>
        <taxon>Uniplacotomia</taxon>
        <taxon>Trichoplacea</taxon>
        <taxon>Trichoplacidae</taxon>
        <taxon>Trichoplax</taxon>
    </lineage>
</organism>